<keyword evidence="3" id="KW-1185">Reference proteome</keyword>
<gene>
    <name evidence="1" type="ORF">Fot_10552</name>
    <name evidence="2" type="ORF">Fot_10638</name>
</gene>
<proteinExistence type="predicted"/>
<dbReference type="AlphaFoldDB" id="A0ABD1WK81"/>
<accession>A0ABD1WK81</accession>
<protein>
    <submittedName>
        <fullName evidence="2">Uncharacterized protein</fullName>
    </submittedName>
</protein>
<reference evidence="2" key="2">
    <citation type="submission" date="2024-07" db="EMBL/GenBank/DDBJ databases">
        <title>Two chromosome-level genome assemblies of Korean endemic species Abeliophyllum distichum and Forsythia ovata (Oleaceae).</title>
        <authorList>
            <person name="Mun J.H."/>
        </authorList>
    </citation>
    <scope>NUCLEOTIDE SEQUENCE</scope>
    <source>
        <strain evidence="2">KNKB202402200001</strain>
        <tissue evidence="2">Leaf</tissue>
    </source>
</reference>
<evidence type="ECO:0000313" key="1">
    <source>
        <dbReference type="EMBL" id="KAL2549022.1"/>
    </source>
</evidence>
<evidence type="ECO:0000313" key="3">
    <source>
        <dbReference type="Proteomes" id="UP001604277"/>
    </source>
</evidence>
<comment type="caution">
    <text evidence="2">The sequence shown here is derived from an EMBL/GenBank/DDBJ whole genome shotgun (WGS) entry which is preliminary data.</text>
</comment>
<reference evidence="3" key="1">
    <citation type="submission" date="2024-07" db="EMBL/GenBank/DDBJ databases">
        <title>Two chromosome-level genome assemblies of Korean endemic species Abeliophyllum distichum and Forsythia ovata (Oleaceae).</title>
        <authorList>
            <person name="Jang H."/>
        </authorList>
    </citation>
    <scope>NUCLEOTIDE SEQUENCE [LARGE SCALE GENOMIC DNA]</scope>
</reference>
<dbReference type="EMBL" id="JBFOLJ010000003">
    <property type="protein sequence ID" value="KAL2549108.1"/>
    <property type="molecule type" value="Genomic_DNA"/>
</dbReference>
<dbReference type="EMBL" id="JBFOLJ010000003">
    <property type="protein sequence ID" value="KAL2549022.1"/>
    <property type="molecule type" value="Genomic_DNA"/>
</dbReference>
<dbReference type="Proteomes" id="UP001604277">
    <property type="component" value="Unassembled WGS sequence"/>
</dbReference>
<organism evidence="2 3">
    <name type="scientific">Forsythia ovata</name>
    <dbReference type="NCBI Taxonomy" id="205694"/>
    <lineage>
        <taxon>Eukaryota</taxon>
        <taxon>Viridiplantae</taxon>
        <taxon>Streptophyta</taxon>
        <taxon>Embryophyta</taxon>
        <taxon>Tracheophyta</taxon>
        <taxon>Spermatophyta</taxon>
        <taxon>Magnoliopsida</taxon>
        <taxon>eudicotyledons</taxon>
        <taxon>Gunneridae</taxon>
        <taxon>Pentapetalae</taxon>
        <taxon>asterids</taxon>
        <taxon>lamiids</taxon>
        <taxon>Lamiales</taxon>
        <taxon>Oleaceae</taxon>
        <taxon>Forsythieae</taxon>
        <taxon>Forsythia</taxon>
    </lineage>
</organism>
<sequence>MTPAACKFPSLPGGNLPDTHSAVGNRITGKLFGYRKGRPIPSGNLLPGFDPSTCRSVCECCLDSVIWFILEVNHATSKEENTNREKLLTFFRWGTSVNHLHA</sequence>
<name>A0ABD1WK81_9LAMI</name>
<evidence type="ECO:0000313" key="2">
    <source>
        <dbReference type="EMBL" id="KAL2549108.1"/>
    </source>
</evidence>